<gene>
    <name evidence="2" type="ORF">ARALYDRAFT_673977</name>
</gene>
<feature type="coiled-coil region" evidence="1">
    <location>
        <begin position="28"/>
        <end position="71"/>
    </location>
</feature>
<evidence type="ECO:0000256" key="1">
    <source>
        <dbReference type="SAM" id="Coils"/>
    </source>
</evidence>
<keyword evidence="3" id="KW-1185">Reference proteome</keyword>
<dbReference type="HOGENOM" id="CLU_2674449_0_0_1"/>
<reference evidence="3" key="1">
    <citation type="journal article" date="2011" name="Nat. Genet.">
        <title>The Arabidopsis lyrata genome sequence and the basis of rapid genome size change.</title>
        <authorList>
            <person name="Hu T.T."/>
            <person name="Pattyn P."/>
            <person name="Bakker E.G."/>
            <person name="Cao J."/>
            <person name="Cheng J.-F."/>
            <person name="Clark R.M."/>
            <person name="Fahlgren N."/>
            <person name="Fawcett J.A."/>
            <person name="Grimwood J."/>
            <person name="Gundlach H."/>
            <person name="Haberer G."/>
            <person name="Hollister J.D."/>
            <person name="Ossowski S."/>
            <person name="Ottilar R.P."/>
            <person name="Salamov A.A."/>
            <person name="Schneeberger K."/>
            <person name="Spannagl M."/>
            <person name="Wang X."/>
            <person name="Yang L."/>
            <person name="Nasrallah M.E."/>
            <person name="Bergelson J."/>
            <person name="Carrington J.C."/>
            <person name="Gaut B.S."/>
            <person name="Schmutz J."/>
            <person name="Mayer K.F.X."/>
            <person name="Van de Peer Y."/>
            <person name="Grigoriev I.V."/>
            <person name="Nordborg M."/>
            <person name="Weigel D."/>
            <person name="Guo Y.-L."/>
        </authorList>
    </citation>
    <scope>NUCLEOTIDE SEQUENCE [LARGE SCALE GENOMIC DNA]</scope>
    <source>
        <strain evidence="3">cv. MN47</strain>
    </source>
</reference>
<evidence type="ECO:0000313" key="3">
    <source>
        <dbReference type="Proteomes" id="UP000008694"/>
    </source>
</evidence>
<evidence type="ECO:0000313" key="2">
    <source>
        <dbReference type="EMBL" id="EFH60036.1"/>
    </source>
</evidence>
<name>D7LB56_ARALL</name>
<dbReference type="AlphaFoldDB" id="D7LB56"/>
<accession>D7LB56</accession>
<organism evidence="3">
    <name type="scientific">Arabidopsis lyrata subsp. lyrata</name>
    <name type="common">Lyre-leaved rock-cress</name>
    <dbReference type="NCBI Taxonomy" id="81972"/>
    <lineage>
        <taxon>Eukaryota</taxon>
        <taxon>Viridiplantae</taxon>
        <taxon>Streptophyta</taxon>
        <taxon>Embryophyta</taxon>
        <taxon>Tracheophyta</taxon>
        <taxon>Spermatophyta</taxon>
        <taxon>Magnoliopsida</taxon>
        <taxon>eudicotyledons</taxon>
        <taxon>Gunneridae</taxon>
        <taxon>Pentapetalae</taxon>
        <taxon>rosids</taxon>
        <taxon>malvids</taxon>
        <taxon>Brassicales</taxon>
        <taxon>Brassicaceae</taxon>
        <taxon>Camelineae</taxon>
        <taxon>Arabidopsis</taxon>
    </lineage>
</organism>
<keyword evidence="1" id="KW-0175">Coiled coil</keyword>
<proteinExistence type="predicted"/>
<dbReference type="EMBL" id="GL348715">
    <property type="protein sequence ID" value="EFH60036.1"/>
    <property type="molecule type" value="Genomic_DNA"/>
</dbReference>
<dbReference type="Proteomes" id="UP000008694">
    <property type="component" value="Unassembled WGS sequence"/>
</dbReference>
<protein>
    <submittedName>
        <fullName evidence="2">Predicted protein</fullName>
    </submittedName>
</protein>
<sequence length="75" mass="8783">MDKILKEEVIKDTKLDLAHNLNGVRSAITQLTNDLQEFKEFLKSSEDKKTVEEAFKILESLSKQEKEIQEKKNIY</sequence>
<dbReference type="Gramene" id="Al_scaffold_0003_3174">
    <property type="protein sequence ID" value="Al_scaffold_0003_3174"/>
    <property type="gene ID" value="Al_scaffold_0003_3174"/>
</dbReference>